<dbReference type="GO" id="GO:0006801">
    <property type="term" value="P:superoxide metabolic process"/>
    <property type="evidence" value="ECO:0007669"/>
    <property type="project" value="InterPro"/>
</dbReference>
<dbReference type="PANTHER" id="PTHR10003">
    <property type="entry name" value="SUPEROXIDE DISMUTASE CU-ZN -RELATED"/>
    <property type="match status" value="1"/>
</dbReference>
<dbReference type="InterPro" id="IPR001424">
    <property type="entry name" value="SOD_Cu_Zn_dom"/>
</dbReference>
<dbReference type="GO" id="GO:0005507">
    <property type="term" value="F:copper ion binding"/>
    <property type="evidence" value="ECO:0007669"/>
    <property type="project" value="InterPro"/>
</dbReference>
<feature type="signal peptide" evidence="2">
    <location>
        <begin position="1"/>
        <end position="21"/>
    </location>
</feature>
<keyword evidence="5" id="KW-1185">Reference proteome</keyword>
<evidence type="ECO:0000256" key="1">
    <source>
        <dbReference type="ARBA" id="ARBA00010457"/>
    </source>
</evidence>
<accession>A0A6L7GGL2</accession>
<protein>
    <submittedName>
        <fullName evidence="4">Superoxide dismutase family protein</fullName>
    </submittedName>
</protein>
<dbReference type="PROSITE" id="PS51257">
    <property type="entry name" value="PROKAR_LIPOPROTEIN"/>
    <property type="match status" value="1"/>
</dbReference>
<keyword evidence="2" id="KW-0732">Signal</keyword>
<feature type="domain" description="Superoxide dismutase copper/zinc binding" evidence="3">
    <location>
        <begin position="44"/>
        <end position="172"/>
    </location>
</feature>
<evidence type="ECO:0000313" key="5">
    <source>
        <dbReference type="Proteomes" id="UP000473531"/>
    </source>
</evidence>
<dbReference type="Pfam" id="PF00080">
    <property type="entry name" value="Sod_Cu"/>
    <property type="match status" value="1"/>
</dbReference>
<sequence length="176" mass="17707">MAAKSILAILIGATSLSGCMAANQLPTERLASATLTLSNGAPAGTAQLVAAGQQLSLAVAITGISEGAHGLHLHTTGSCVRPDFTSAGGHLNPTNKDHGKLSPNGSHVGDMPNLEVGNSRTASATIDLAGERSEIMAWLFDADGIAVVVHAGADDYRTDPSGDAGSRIACGVLKKL</sequence>
<proteinExistence type="inferred from homology"/>
<evidence type="ECO:0000256" key="2">
    <source>
        <dbReference type="SAM" id="SignalP"/>
    </source>
</evidence>
<evidence type="ECO:0000313" key="4">
    <source>
        <dbReference type="EMBL" id="MXP15047.1"/>
    </source>
</evidence>
<dbReference type="SUPFAM" id="SSF49329">
    <property type="entry name" value="Cu,Zn superoxide dismutase-like"/>
    <property type="match status" value="1"/>
</dbReference>
<dbReference type="Gene3D" id="2.60.40.200">
    <property type="entry name" value="Superoxide dismutase, copper/zinc binding domain"/>
    <property type="match status" value="1"/>
</dbReference>
<feature type="chain" id="PRO_5027004321" evidence="2">
    <location>
        <begin position="22"/>
        <end position="176"/>
    </location>
</feature>
<comment type="similarity">
    <text evidence="1">Belongs to the Cu-Zn superoxide dismutase family.</text>
</comment>
<comment type="caution">
    <text evidence="4">The sequence shown here is derived from an EMBL/GenBank/DDBJ whole genome shotgun (WGS) entry which is preliminary data.</text>
</comment>
<dbReference type="RefSeq" id="WP_160601629.1">
    <property type="nucleotide sequence ID" value="NZ_WTYU01000002.1"/>
</dbReference>
<organism evidence="4 5">
    <name type="scientific">Allopontixanthobacter confluentis</name>
    <dbReference type="NCBI Taxonomy" id="1849021"/>
    <lineage>
        <taxon>Bacteria</taxon>
        <taxon>Pseudomonadati</taxon>
        <taxon>Pseudomonadota</taxon>
        <taxon>Alphaproteobacteria</taxon>
        <taxon>Sphingomonadales</taxon>
        <taxon>Erythrobacteraceae</taxon>
        <taxon>Allopontixanthobacter</taxon>
    </lineage>
</organism>
<dbReference type="CDD" id="cd00305">
    <property type="entry name" value="Cu-Zn_Superoxide_Dismutase"/>
    <property type="match status" value="1"/>
</dbReference>
<evidence type="ECO:0000259" key="3">
    <source>
        <dbReference type="Pfam" id="PF00080"/>
    </source>
</evidence>
<dbReference type="InterPro" id="IPR036423">
    <property type="entry name" value="SOD-like_Cu/Zn_dom_sf"/>
</dbReference>
<dbReference type="AlphaFoldDB" id="A0A6L7GGL2"/>
<dbReference type="EMBL" id="WTYU01000002">
    <property type="protein sequence ID" value="MXP15047.1"/>
    <property type="molecule type" value="Genomic_DNA"/>
</dbReference>
<dbReference type="InterPro" id="IPR024134">
    <property type="entry name" value="SOD_Cu/Zn_/chaperone"/>
</dbReference>
<dbReference type="OrthoDB" id="5431326at2"/>
<name>A0A6L7GGL2_9SPHN</name>
<dbReference type="Proteomes" id="UP000473531">
    <property type="component" value="Unassembled WGS sequence"/>
</dbReference>
<gene>
    <name evidence="4" type="ORF">GRI44_09835</name>
</gene>
<reference evidence="4 5" key="1">
    <citation type="submission" date="2019-12" db="EMBL/GenBank/DDBJ databases">
        <title>Genomic-based taxomic classification of the family Erythrobacteraceae.</title>
        <authorList>
            <person name="Xu L."/>
        </authorList>
    </citation>
    <scope>NUCLEOTIDE SEQUENCE [LARGE SCALE GENOMIC DNA]</scope>
    <source>
        <strain evidence="4 5">KCTC 52259</strain>
    </source>
</reference>